<evidence type="ECO:0000313" key="6">
    <source>
        <dbReference type="Proteomes" id="UP000253970"/>
    </source>
</evidence>
<dbReference type="NCBIfam" id="NF038214">
    <property type="entry name" value="IS21_help_AAA"/>
    <property type="match status" value="1"/>
</dbReference>
<dbReference type="InterPro" id="IPR002611">
    <property type="entry name" value="IstB_ATP-bd"/>
</dbReference>
<organism evidence="4 6">
    <name type="scientific">Eggerthella lenta</name>
    <name type="common">Eubacterium lentum</name>
    <dbReference type="NCBI Taxonomy" id="84112"/>
    <lineage>
        <taxon>Bacteria</taxon>
        <taxon>Bacillati</taxon>
        <taxon>Actinomycetota</taxon>
        <taxon>Coriobacteriia</taxon>
        <taxon>Eggerthellales</taxon>
        <taxon>Eggerthellaceae</taxon>
        <taxon>Eggerthella</taxon>
    </lineage>
</organism>
<dbReference type="GO" id="GO:0005524">
    <property type="term" value="F:ATP binding"/>
    <property type="evidence" value="ECO:0007669"/>
    <property type="project" value="UniProtKB-KW"/>
</dbReference>
<reference evidence="4 6" key="2">
    <citation type="journal article" date="2018" name="Elife">
        <title>Discovery and characterization of a prevalent human gut bacterial enzyme sufficient for the inactivation of a family of plant toxins.</title>
        <authorList>
            <person name="Koppel N."/>
            <person name="Bisanz J.E."/>
            <person name="Pandelia M.E."/>
            <person name="Turnbaugh P.J."/>
            <person name="Balskus E.P."/>
        </authorList>
    </citation>
    <scope>NUCLEOTIDE SEQUENCE [LARGE SCALE GENOMIC DNA]</scope>
    <source>
        <strain evidence="4 6">W1 BHI 6</strain>
    </source>
</reference>
<dbReference type="CDD" id="cd00009">
    <property type="entry name" value="AAA"/>
    <property type="match status" value="1"/>
</dbReference>
<evidence type="ECO:0000313" key="7">
    <source>
        <dbReference type="Proteomes" id="UP000312594"/>
    </source>
</evidence>
<dbReference type="PANTHER" id="PTHR30050:SF4">
    <property type="entry name" value="ATP-BINDING PROTEIN RV3427C IN INSERTION SEQUENCE-RELATED"/>
    <property type="match status" value="1"/>
</dbReference>
<dbReference type="PIRSF" id="PIRSF003073">
    <property type="entry name" value="DNAC_TnpB_IstB"/>
    <property type="match status" value="1"/>
</dbReference>
<accession>A0A369M4Y1</accession>
<evidence type="ECO:0000313" key="4">
    <source>
        <dbReference type="EMBL" id="RDB65997.1"/>
    </source>
</evidence>
<dbReference type="InterPro" id="IPR027417">
    <property type="entry name" value="P-loop_NTPase"/>
</dbReference>
<dbReference type="Proteomes" id="UP000253970">
    <property type="component" value="Unassembled WGS sequence"/>
</dbReference>
<evidence type="ECO:0000256" key="2">
    <source>
        <dbReference type="ARBA" id="ARBA00022840"/>
    </source>
</evidence>
<dbReference type="GO" id="GO:0006260">
    <property type="term" value="P:DNA replication"/>
    <property type="evidence" value="ECO:0007669"/>
    <property type="project" value="TreeGrafter"/>
</dbReference>
<reference evidence="5" key="3">
    <citation type="submission" date="2019-06" db="EMBL/GenBank/DDBJ databases">
        <authorList>
            <person name="Bisanz J.E."/>
            <person name="Turnbaugh P.J."/>
        </authorList>
    </citation>
    <scope>NUCLEOTIDE SEQUENCE</scope>
    <source>
        <strain evidence="5">SECO-MT75m2</strain>
    </source>
</reference>
<proteinExistence type="predicted"/>
<dbReference type="InterPro" id="IPR047661">
    <property type="entry name" value="IstB"/>
</dbReference>
<dbReference type="Gene3D" id="3.40.50.300">
    <property type="entry name" value="P-loop containing nucleotide triphosphate hydrolases"/>
    <property type="match status" value="1"/>
</dbReference>
<keyword evidence="2" id="KW-0067">ATP-binding</keyword>
<dbReference type="SUPFAM" id="SSF52540">
    <property type="entry name" value="P-loop containing nucleoside triphosphate hydrolases"/>
    <property type="match status" value="1"/>
</dbReference>
<dbReference type="EMBL" id="PPTU01000043">
    <property type="protein sequence ID" value="RDB65997.1"/>
    <property type="molecule type" value="Genomic_DNA"/>
</dbReference>
<evidence type="ECO:0000256" key="1">
    <source>
        <dbReference type="ARBA" id="ARBA00022741"/>
    </source>
</evidence>
<dbReference type="Proteomes" id="UP000312594">
    <property type="component" value="Unassembled WGS sequence"/>
</dbReference>
<name>A0A369M4Y1_EGGLN</name>
<reference evidence="5 7" key="1">
    <citation type="journal article" date="2005" name="Appl. Environ. Microbiol.">
        <title>Intestinal bacterial communities that produce active estrogen-like compounds enterodiol and enterolactone in humans.</title>
        <authorList>
            <person name="Clavel T."/>
            <person name="Henderson G."/>
            <person name="Alpert C.A."/>
            <person name="Philippe C."/>
            <person name="Rigottier-Gois L."/>
            <person name="Dore J."/>
            <person name="Blaut M."/>
        </authorList>
    </citation>
    <scope>NUCLEOTIDE SEQUENCE [LARGE SCALE GENOMIC DNA]</scope>
    <source>
        <strain evidence="5 7">SECO-MT75m2</strain>
    </source>
</reference>
<dbReference type="EMBL" id="VEVP01000089">
    <property type="protein sequence ID" value="TNU87986.1"/>
    <property type="molecule type" value="Genomic_DNA"/>
</dbReference>
<dbReference type="InterPro" id="IPR028350">
    <property type="entry name" value="DNAC/IstB-like"/>
</dbReference>
<gene>
    <name evidence="4" type="ORF">C1875_14235</name>
    <name evidence="5" type="ORF">FIC87_15025</name>
</gene>
<protein>
    <submittedName>
        <fullName evidence="4">AAA family ATPase</fullName>
    </submittedName>
</protein>
<dbReference type="AlphaFoldDB" id="A0A369M4Y1"/>
<keyword evidence="1" id="KW-0547">Nucleotide-binding</keyword>
<dbReference type="RefSeq" id="WP_021410582.1">
    <property type="nucleotide sequence ID" value="NZ_JADNER010000002.1"/>
</dbReference>
<dbReference type="Pfam" id="PF01695">
    <property type="entry name" value="IstB_IS21"/>
    <property type="match status" value="1"/>
</dbReference>
<feature type="domain" description="IstB-like ATP-binding" evidence="3">
    <location>
        <begin position="13"/>
        <end position="242"/>
    </location>
</feature>
<dbReference type="PANTHER" id="PTHR30050">
    <property type="entry name" value="CHROMOSOMAL REPLICATION INITIATOR PROTEIN DNAA"/>
    <property type="match status" value="1"/>
</dbReference>
<sequence length="244" mass="27679">MSASQTTMDKLYGMRLSVMAQAYRDQEEMLSVADMTFDERFAMIVDAEWDSRRINKRTRLLRQAAFSDPEANVIDIRYDADRKLDKVKIAELANCEWVKAHRNVVITGASGAGKSWLACALGVAACNAFYSVRYTRMPEMLDELTVSKDEEWLKSKKRYTKCDVLIVDDWLLEKIGGDQARELLEIVESRLRTGSLIICSQFSPAGWHAKLGEGAIADAVIDRIVYRSDVIHIEGDESMRKRIG</sequence>
<evidence type="ECO:0000313" key="5">
    <source>
        <dbReference type="EMBL" id="TNU87986.1"/>
    </source>
</evidence>
<evidence type="ECO:0000259" key="3">
    <source>
        <dbReference type="Pfam" id="PF01695"/>
    </source>
</evidence>
<comment type="caution">
    <text evidence="4">The sequence shown here is derived from an EMBL/GenBank/DDBJ whole genome shotgun (WGS) entry which is preliminary data.</text>
</comment>